<dbReference type="Gene3D" id="1.10.357.10">
    <property type="entry name" value="Tetracycline Repressor, domain 2"/>
    <property type="match status" value="1"/>
</dbReference>
<dbReference type="PANTHER" id="PTHR30055:SF235">
    <property type="entry name" value="TRANSCRIPTIONAL REGULATORY PROTEIN"/>
    <property type="match status" value="1"/>
</dbReference>
<proteinExistence type="predicted"/>
<dbReference type="InterPro" id="IPR050109">
    <property type="entry name" value="HTH-type_TetR-like_transc_reg"/>
</dbReference>
<dbReference type="Pfam" id="PF00440">
    <property type="entry name" value="TetR_N"/>
    <property type="match status" value="1"/>
</dbReference>
<dbReference type="Pfam" id="PF17920">
    <property type="entry name" value="TetR_C_16"/>
    <property type="match status" value="1"/>
</dbReference>
<keyword evidence="1 2" id="KW-0238">DNA-binding</keyword>
<dbReference type="PRINTS" id="PR00455">
    <property type="entry name" value="HTHTETR"/>
</dbReference>
<dbReference type="InterPro" id="IPR041678">
    <property type="entry name" value="TetR_C_16"/>
</dbReference>
<feature type="DNA-binding region" description="H-T-H motif" evidence="2">
    <location>
        <begin position="38"/>
        <end position="57"/>
    </location>
</feature>
<dbReference type="InterPro" id="IPR009057">
    <property type="entry name" value="Homeodomain-like_sf"/>
</dbReference>
<dbReference type="InterPro" id="IPR001647">
    <property type="entry name" value="HTH_TetR"/>
</dbReference>
<dbReference type="PROSITE" id="PS50977">
    <property type="entry name" value="HTH_TETR_2"/>
    <property type="match status" value="1"/>
</dbReference>
<evidence type="ECO:0000256" key="2">
    <source>
        <dbReference type="PROSITE-ProRule" id="PRU00335"/>
    </source>
</evidence>
<dbReference type="InterPro" id="IPR036271">
    <property type="entry name" value="Tet_transcr_reg_TetR-rel_C_sf"/>
</dbReference>
<protein>
    <submittedName>
        <fullName evidence="4">TetR family transcriptional regulator</fullName>
    </submittedName>
</protein>
<comment type="caution">
    <text evidence="4">The sequence shown here is derived from an EMBL/GenBank/DDBJ whole genome shotgun (WGS) entry which is preliminary data.</text>
</comment>
<organism evidence="4 5">
    <name type="scientific">Nocardioides zeicaulis</name>
    <dbReference type="NCBI Taxonomy" id="1776857"/>
    <lineage>
        <taxon>Bacteria</taxon>
        <taxon>Bacillati</taxon>
        <taxon>Actinomycetota</taxon>
        <taxon>Actinomycetes</taxon>
        <taxon>Propionibacteriales</taxon>
        <taxon>Nocardioidaceae</taxon>
        <taxon>Nocardioides</taxon>
    </lineage>
</organism>
<name>A0ABV6E307_9ACTN</name>
<dbReference type="SUPFAM" id="SSF48498">
    <property type="entry name" value="Tetracyclin repressor-like, C-terminal domain"/>
    <property type="match status" value="1"/>
</dbReference>
<evidence type="ECO:0000313" key="4">
    <source>
        <dbReference type="EMBL" id="MFC0223374.1"/>
    </source>
</evidence>
<feature type="domain" description="HTH tetR-type" evidence="3">
    <location>
        <begin position="15"/>
        <end position="75"/>
    </location>
</feature>
<dbReference type="EMBL" id="JBHLXH010000001">
    <property type="protein sequence ID" value="MFC0223374.1"/>
    <property type="molecule type" value="Genomic_DNA"/>
</dbReference>
<evidence type="ECO:0000259" key="3">
    <source>
        <dbReference type="PROSITE" id="PS50977"/>
    </source>
</evidence>
<accession>A0ABV6E307</accession>
<reference evidence="4 5" key="1">
    <citation type="submission" date="2024-09" db="EMBL/GenBank/DDBJ databases">
        <authorList>
            <person name="Sun Q."/>
            <person name="Mori K."/>
        </authorList>
    </citation>
    <scope>NUCLEOTIDE SEQUENCE [LARGE SCALE GENOMIC DNA]</scope>
    <source>
        <strain evidence="4 5">CCM 8654</strain>
    </source>
</reference>
<dbReference type="PANTHER" id="PTHR30055">
    <property type="entry name" value="HTH-TYPE TRANSCRIPTIONAL REGULATOR RUTR"/>
    <property type="match status" value="1"/>
</dbReference>
<gene>
    <name evidence="4" type="ORF">ACFFJG_12855</name>
</gene>
<keyword evidence="5" id="KW-1185">Reference proteome</keyword>
<dbReference type="SUPFAM" id="SSF46689">
    <property type="entry name" value="Homeodomain-like"/>
    <property type="match status" value="1"/>
</dbReference>
<dbReference type="Proteomes" id="UP001589698">
    <property type="component" value="Unassembled WGS sequence"/>
</dbReference>
<dbReference type="RefSeq" id="WP_378519128.1">
    <property type="nucleotide sequence ID" value="NZ_CBCSDI010000017.1"/>
</dbReference>
<sequence length="198" mass="20743">MTSGRAVRGRRPGAPDTRAEVLAAARESFAGKGFRGTTIRAVASAAGVDPALVHHYFGTKDDLFLAALELPVDPREVLAPVVAAGPDGAGERFLRAFLAVWDDPDLQVRLLAVVRSVLAEGGGSLLKEGFIPVVVGPVLAQLVADRPEVRVPLVASQVVGLIVTRYVVGLPAMAAMPADDLVARMAPVLQHYLTGDLP</sequence>
<evidence type="ECO:0000256" key="1">
    <source>
        <dbReference type="ARBA" id="ARBA00023125"/>
    </source>
</evidence>
<dbReference type="Gene3D" id="1.10.10.60">
    <property type="entry name" value="Homeodomain-like"/>
    <property type="match status" value="1"/>
</dbReference>
<evidence type="ECO:0000313" key="5">
    <source>
        <dbReference type="Proteomes" id="UP001589698"/>
    </source>
</evidence>